<dbReference type="Proteomes" id="UP000800035">
    <property type="component" value="Unassembled WGS sequence"/>
</dbReference>
<dbReference type="EMBL" id="ML976991">
    <property type="protein sequence ID" value="KAF1956748.1"/>
    <property type="molecule type" value="Genomic_DNA"/>
</dbReference>
<name>A0A6A5TWD4_9PLEO</name>
<accession>A0A6A5TWD4</accession>
<dbReference type="AlphaFoldDB" id="A0A6A5TWD4"/>
<reference evidence="1" key="1">
    <citation type="journal article" date="2020" name="Stud. Mycol.">
        <title>101 Dothideomycetes genomes: a test case for predicting lifestyles and emergence of pathogens.</title>
        <authorList>
            <person name="Haridas S."/>
            <person name="Albert R."/>
            <person name="Binder M."/>
            <person name="Bloem J."/>
            <person name="Labutti K."/>
            <person name="Salamov A."/>
            <person name="Andreopoulos B."/>
            <person name="Baker S."/>
            <person name="Barry K."/>
            <person name="Bills G."/>
            <person name="Bluhm B."/>
            <person name="Cannon C."/>
            <person name="Castanera R."/>
            <person name="Culley D."/>
            <person name="Daum C."/>
            <person name="Ezra D."/>
            <person name="Gonzalez J."/>
            <person name="Henrissat B."/>
            <person name="Kuo A."/>
            <person name="Liang C."/>
            <person name="Lipzen A."/>
            <person name="Lutzoni F."/>
            <person name="Magnuson J."/>
            <person name="Mondo S."/>
            <person name="Nolan M."/>
            <person name="Ohm R."/>
            <person name="Pangilinan J."/>
            <person name="Park H.-J."/>
            <person name="Ramirez L."/>
            <person name="Alfaro M."/>
            <person name="Sun H."/>
            <person name="Tritt A."/>
            <person name="Yoshinaga Y."/>
            <person name="Zwiers L.-H."/>
            <person name="Turgeon B."/>
            <person name="Goodwin S."/>
            <person name="Spatafora J."/>
            <person name="Crous P."/>
            <person name="Grigoriev I."/>
        </authorList>
    </citation>
    <scope>NUCLEOTIDE SEQUENCE</scope>
    <source>
        <strain evidence="1">CBS 675.92</strain>
    </source>
</reference>
<proteinExistence type="predicted"/>
<gene>
    <name evidence="1" type="ORF">CC80DRAFT_64686</name>
</gene>
<keyword evidence="2" id="KW-1185">Reference proteome</keyword>
<protein>
    <submittedName>
        <fullName evidence="1">Uncharacterized protein</fullName>
    </submittedName>
</protein>
<evidence type="ECO:0000313" key="1">
    <source>
        <dbReference type="EMBL" id="KAF1956748.1"/>
    </source>
</evidence>
<evidence type="ECO:0000313" key="2">
    <source>
        <dbReference type="Proteomes" id="UP000800035"/>
    </source>
</evidence>
<organism evidence="1 2">
    <name type="scientific">Byssothecium circinans</name>
    <dbReference type="NCBI Taxonomy" id="147558"/>
    <lineage>
        <taxon>Eukaryota</taxon>
        <taxon>Fungi</taxon>
        <taxon>Dikarya</taxon>
        <taxon>Ascomycota</taxon>
        <taxon>Pezizomycotina</taxon>
        <taxon>Dothideomycetes</taxon>
        <taxon>Pleosporomycetidae</taxon>
        <taxon>Pleosporales</taxon>
        <taxon>Massarineae</taxon>
        <taxon>Massarinaceae</taxon>
        <taxon>Byssothecium</taxon>
    </lineage>
</organism>
<sequence length="94" mass="10631">MGNLVKFHISVSDHQPITPSPHHLQMTMYTIPISCNSLLSVPSVLCHRMPNSSLLKGFLKSHPHRSHYLLLTIFHISLSKLPPLLKPHSLHETL</sequence>